<reference evidence="1" key="2">
    <citation type="submission" date="2020-07" db="EMBL/GenBank/DDBJ databases">
        <authorList>
            <person name="Vera ALvarez R."/>
            <person name="Arias-Moreno D.M."/>
            <person name="Jimenez-Jacinto V."/>
            <person name="Jimenez-Bremont J.F."/>
            <person name="Swaminathan K."/>
            <person name="Moose S.P."/>
            <person name="Guerrero-Gonzalez M.L."/>
            <person name="Marino-Ramirez L."/>
            <person name="Landsman D."/>
            <person name="Rodriguez-Kessler M."/>
            <person name="Delgado-Sanchez P."/>
        </authorList>
    </citation>
    <scope>NUCLEOTIDE SEQUENCE</scope>
    <source>
        <tissue evidence="1">Cladode</tissue>
    </source>
</reference>
<dbReference type="AlphaFoldDB" id="A0A7C8YFV8"/>
<accession>A0A7C8YFV8</accession>
<protein>
    <submittedName>
        <fullName evidence="1">Uncharacterized protein</fullName>
    </submittedName>
</protein>
<reference evidence="1" key="1">
    <citation type="journal article" date="2013" name="J. Plant Res.">
        <title>Effect of fungi and light on seed germination of three Opuntia species from semiarid lands of central Mexico.</title>
        <authorList>
            <person name="Delgado-Sanchez P."/>
            <person name="Jimenez-Bremont J.F."/>
            <person name="Guerrero-Gonzalez Mde L."/>
            <person name="Flores J."/>
        </authorList>
    </citation>
    <scope>NUCLEOTIDE SEQUENCE</scope>
    <source>
        <tissue evidence="1">Cladode</tissue>
    </source>
</reference>
<sequence length="114" mass="13182">MMLHTLQCGMELQRLDEPFRPREHIKVVLWNLRSSLPSAMHLECFFGSFVAFDLIKSLYSSNLLMVFWVLWTLRTLSIWHTGVCFFSQLDWNMISTMFLLVSSGPSSDTACLTA</sequence>
<dbReference type="EMBL" id="GISG01014138">
    <property type="protein sequence ID" value="MBA4616993.1"/>
    <property type="molecule type" value="Transcribed_RNA"/>
</dbReference>
<evidence type="ECO:0000313" key="1">
    <source>
        <dbReference type="EMBL" id="MBA4616993.1"/>
    </source>
</evidence>
<organism evidence="1">
    <name type="scientific">Opuntia streptacantha</name>
    <name type="common">Prickly pear cactus</name>
    <name type="synonym">Opuntia cardona</name>
    <dbReference type="NCBI Taxonomy" id="393608"/>
    <lineage>
        <taxon>Eukaryota</taxon>
        <taxon>Viridiplantae</taxon>
        <taxon>Streptophyta</taxon>
        <taxon>Embryophyta</taxon>
        <taxon>Tracheophyta</taxon>
        <taxon>Spermatophyta</taxon>
        <taxon>Magnoliopsida</taxon>
        <taxon>eudicotyledons</taxon>
        <taxon>Gunneridae</taxon>
        <taxon>Pentapetalae</taxon>
        <taxon>Caryophyllales</taxon>
        <taxon>Cactineae</taxon>
        <taxon>Cactaceae</taxon>
        <taxon>Opuntioideae</taxon>
        <taxon>Opuntia</taxon>
    </lineage>
</organism>
<proteinExistence type="predicted"/>
<name>A0A7C8YFV8_OPUST</name>